<protein>
    <submittedName>
        <fullName evidence="1">Uncharacterized protein</fullName>
    </submittedName>
</protein>
<proteinExistence type="predicted"/>
<evidence type="ECO:0000313" key="2">
    <source>
        <dbReference type="Proteomes" id="UP000005239"/>
    </source>
</evidence>
<organism evidence="1 2">
    <name type="scientific">Pristionchus pacificus</name>
    <name type="common">Parasitic nematode worm</name>
    <dbReference type="NCBI Taxonomy" id="54126"/>
    <lineage>
        <taxon>Eukaryota</taxon>
        <taxon>Metazoa</taxon>
        <taxon>Ecdysozoa</taxon>
        <taxon>Nematoda</taxon>
        <taxon>Chromadorea</taxon>
        <taxon>Rhabditida</taxon>
        <taxon>Rhabditina</taxon>
        <taxon>Diplogasteromorpha</taxon>
        <taxon>Diplogasteroidea</taxon>
        <taxon>Neodiplogasteridae</taxon>
        <taxon>Pristionchus</taxon>
    </lineage>
</organism>
<dbReference type="AlphaFoldDB" id="A0A2A6BNQ8"/>
<keyword evidence="2" id="KW-1185">Reference proteome</keyword>
<sequence length="86" mass="9449">CRALHALERVGSTLQNYLVKVGVELFIKQHPQLGHFARMNRGSKFVFATMDTRIGAGCTIAGMGSESSWRGSNLWGQILTSIVELV</sequence>
<reference evidence="2" key="1">
    <citation type="journal article" date="2008" name="Nat. Genet.">
        <title>The Pristionchus pacificus genome provides a unique perspective on nematode lifestyle and parasitism.</title>
        <authorList>
            <person name="Dieterich C."/>
            <person name="Clifton S.W."/>
            <person name="Schuster L.N."/>
            <person name="Chinwalla A."/>
            <person name="Delehaunty K."/>
            <person name="Dinkelacker I."/>
            <person name="Fulton L."/>
            <person name="Fulton R."/>
            <person name="Godfrey J."/>
            <person name="Minx P."/>
            <person name="Mitreva M."/>
            <person name="Roeseler W."/>
            <person name="Tian H."/>
            <person name="Witte H."/>
            <person name="Yang S.P."/>
            <person name="Wilson R.K."/>
            <person name="Sommer R.J."/>
        </authorList>
    </citation>
    <scope>NUCLEOTIDE SEQUENCE [LARGE SCALE GENOMIC DNA]</scope>
    <source>
        <strain evidence="2">PS312</strain>
    </source>
</reference>
<reference evidence="1" key="2">
    <citation type="submission" date="2022-06" db="UniProtKB">
        <authorList>
            <consortium name="EnsemblMetazoa"/>
        </authorList>
    </citation>
    <scope>IDENTIFICATION</scope>
    <source>
        <strain evidence="1">PS312</strain>
    </source>
</reference>
<dbReference type="Proteomes" id="UP000005239">
    <property type="component" value="Unassembled WGS sequence"/>
</dbReference>
<name>A0A2A6BNQ8_PRIPA</name>
<evidence type="ECO:0000313" key="1">
    <source>
        <dbReference type="EnsemblMetazoa" id="PPA35993.1"/>
    </source>
</evidence>
<dbReference type="EnsemblMetazoa" id="PPA35993.1">
    <property type="protein sequence ID" value="PPA35993.1"/>
    <property type="gene ID" value="WBGene00274362"/>
</dbReference>
<accession>A0A8R1UMS9</accession>
<accession>A0A2A6BNQ8</accession>
<gene>
    <name evidence="1" type="primary">WBGene00274362</name>
</gene>